<dbReference type="Proteomes" id="UP000617628">
    <property type="component" value="Unassembled WGS sequence"/>
</dbReference>
<dbReference type="PANTHER" id="PTHR43640">
    <property type="entry name" value="OS07G0260300 PROTEIN"/>
    <property type="match status" value="1"/>
</dbReference>
<organism evidence="1 2">
    <name type="scientific">Pelagicoccus mobilis</name>
    <dbReference type="NCBI Taxonomy" id="415221"/>
    <lineage>
        <taxon>Bacteria</taxon>
        <taxon>Pseudomonadati</taxon>
        <taxon>Verrucomicrobiota</taxon>
        <taxon>Opitutia</taxon>
        <taxon>Puniceicoccales</taxon>
        <taxon>Pelagicoccaceae</taxon>
        <taxon>Pelagicoccus</taxon>
    </lineage>
</organism>
<evidence type="ECO:0000313" key="1">
    <source>
        <dbReference type="EMBL" id="MBK1879077.1"/>
    </source>
</evidence>
<dbReference type="InterPro" id="IPR036249">
    <property type="entry name" value="Thioredoxin-like_sf"/>
</dbReference>
<keyword evidence="2" id="KW-1185">Reference proteome</keyword>
<reference evidence="1" key="1">
    <citation type="submission" date="2021-01" db="EMBL/GenBank/DDBJ databases">
        <title>Modified the classification status of verrucomicrobia.</title>
        <authorList>
            <person name="Feng X."/>
        </authorList>
    </citation>
    <scope>NUCLEOTIDE SEQUENCE</scope>
    <source>
        <strain evidence="1">KCTC 13126</strain>
    </source>
</reference>
<comment type="caution">
    <text evidence="1">The sequence shown here is derived from an EMBL/GenBank/DDBJ whole genome shotgun (WGS) entry which is preliminary data.</text>
</comment>
<dbReference type="AlphaFoldDB" id="A0A934RYH9"/>
<protein>
    <submittedName>
        <fullName evidence="1">Redoxin domain-containing protein</fullName>
    </submittedName>
</protein>
<accession>A0A934RYH9</accession>
<dbReference type="PANTHER" id="PTHR43640:SF1">
    <property type="entry name" value="THIOREDOXIN-DEPENDENT PEROXIREDOXIN"/>
    <property type="match status" value="1"/>
</dbReference>
<dbReference type="RefSeq" id="WP_200357290.1">
    <property type="nucleotide sequence ID" value="NZ_JAENIL010000040.1"/>
</dbReference>
<dbReference type="EMBL" id="JAENIL010000040">
    <property type="protein sequence ID" value="MBK1879077.1"/>
    <property type="molecule type" value="Genomic_DNA"/>
</dbReference>
<evidence type="ECO:0000313" key="2">
    <source>
        <dbReference type="Proteomes" id="UP000617628"/>
    </source>
</evidence>
<dbReference type="SUPFAM" id="SSF52833">
    <property type="entry name" value="Thioredoxin-like"/>
    <property type="match status" value="1"/>
</dbReference>
<name>A0A934RYH9_9BACT</name>
<proteinExistence type="predicted"/>
<dbReference type="Gene3D" id="3.40.30.10">
    <property type="entry name" value="Glutaredoxin"/>
    <property type="match status" value="1"/>
</dbReference>
<dbReference type="InterPro" id="IPR047262">
    <property type="entry name" value="PRX-like1"/>
</dbReference>
<sequence>MRVCYAFLLCLIFGSLIEAKDLPVGLEGEPVDVFSEEDKDVVVLFFVEDICPISNRYIPKMKRLGERWSETARFLMVYPGVNTKVENVKEHRTDFEIGLPCVIDRDHVLVEKVDAKVTPECAVFARGESGAFEMVYRGRIDNQYVAFGKWRKEATVHDLRDTLGLIAKGEVPGFRSEKAIGCYIDRE</sequence>
<gene>
    <name evidence="1" type="ORF">JIN87_19490</name>
</gene>